<gene>
    <name evidence="1" type="ORF">H2200_006472</name>
</gene>
<dbReference type="Proteomes" id="UP001172673">
    <property type="component" value="Unassembled WGS sequence"/>
</dbReference>
<name>A0AA38X897_9EURO</name>
<comment type="caution">
    <text evidence="1">The sequence shown here is derived from an EMBL/GenBank/DDBJ whole genome shotgun (WGS) entry which is preliminary data.</text>
</comment>
<evidence type="ECO:0000313" key="2">
    <source>
        <dbReference type="Proteomes" id="UP001172673"/>
    </source>
</evidence>
<organism evidence="1 2">
    <name type="scientific">Cladophialophora chaetospira</name>
    <dbReference type="NCBI Taxonomy" id="386627"/>
    <lineage>
        <taxon>Eukaryota</taxon>
        <taxon>Fungi</taxon>
        <taxon>Dikarya</taxon>
        <taxon>Ascomycota</taxon>
        <taxon>Pezizomycotina</taxon>
        <taxon>Eurotiomycetes</taxon>
        <taxon>Chaetothyriomycetidae</taxon>
        <taxon>Chaetothyriales</taxon>
        <taxon>Herpotrichiellaceae</taxon>
        <taxon>Cladophialophora</taxon>
    </lineage>
</organism>
<dbReference type="EMBL" id="JAPDRK010000009">
    <property type="protein sequence ID" value="KAJ9608701.1"/>
    <property type="molecule type" value="Genomic_DNA"/>
</dbReference>
<dbReference type="AlphaFoldDB" id="A0AA38X897"/>
<accession>A0AA38X897</accession>
<sequence>MTEVCDREVVVVSIVEVFSDVETELNSDEAILDIDKSPLVAEEVILDMVEFVMDVEEAADPVELIREVLLFRGVFVVAEPVKTIKEVVEPPLALPVPLDVKIVGREDKVVFVEVFEAVDTVAEVSEVLGLRVHAAAVEELRVVTVVVLVPVQAVIVVQEVLVVKLVIVLPLKVTFELDTTSKQDGNVVDEQELDEREVSDELDILDVSKELDKLDVSKELEEVKVSEEPDDCAEVGVLDWPLPDAVAEASETPGVQMAVSVQWVVGSVNETCGGSGIGGMGGTGGGNGNPNLP</sequence>
<protein>
    <submittedName>
        <fullName evidence="1">Uncharacterized protein</fullName>
    </submittedName>
</protein>
<evidence type="ECO:0000313" key="1">
    <source>
        <dbReference type="EMBL" id="KAJ9608701.1"/>
    </source>
</evidence>
<proteinExistence type="predicted"/>
<reference evidence="1" key="1">
    <citation type="submission" date="2022-10" db="EMBL/GenBank/DDBJ databases">
        <title>Culturing micro-colonial fungi from biological soil crusts in the Mojave desert and describing Neophaeococcomyces mojavensis, and introducing the new genera and species Taxawa tesnikishii.</title>
        <authorList>
            <person name="Kurbessoian T."/>
            <person name="Stajich J.E."/>
        </authorList>
    </citation>
    <scope>NUCLEOTIDE SEQUENCE</scope>
    <source>
        <strain evidence="1">TK_41</strain>
    </source>
</reference>
<keyword evidence="2" id="KW-1185">Reference proteome</keyword>